<dbReference type="Gene3D" id="3.50.50.60">
    <property type="entry name" value="FAD/NAD(P)-binding domain"/>
    <property type="match status" value="1"/>
</dbReference>
<evidence type="ECO:0000313" key="3">
    <source>
        <dbReference type="Proteomes" id="UP001500190"/>
    </source>
</evidence>
<keyword evidence="2" id="KW-0560">Oxidoreductase</keyword>
<dbReference type="Proteomes" id="UP001500190">
    <property type="component" value="Unassembled WGS sequence"/>
</dbReference>
<dbReference type="PANTHER" id="PTHR46865">
    <property type="entry name" value="OXIDOREDUCTASE-RELATED"/>
    <property type="match status" value="1"/>
</dbReference>
<proteinExistence type="predicted"/>
<protein>
    <submittedName>
        <fullName evidence="2">FAD-dependent monooxygenase</fullName>
    </submittedName>
</protein>
<dbReference type="Gene3D" id="3.30.9.10">
    <property type="entry name" value="D-Amino Acid Oxidase, subunit A, domain 2"/>
    <property type="match status" value="1"/>
</dbReference>
<dbReference type="Pfam" id="PF01494">
    <property type="entry name" value="FAD_binding_3"/>
    <property type="match status" value="1"/>
</dbReference>
<dbReference type="PANTHER" id="PTHR46865:SF8">
    <property type="entry name" value="POSSIBLE OXIDOREDUCTASE"/>
    <property type="match status" value="1"/>
</dbReference>
<dbReference type="EMBL" id="BAAAND010000012">
    <property type="protein sequence ID" value="GAA1610591.1"/>
    <property type="molecule type" value="Genomic_DNA"/>
</dbReference>
<dbReference type="RefSeq" id="WP_344199744.1">
    <property type="nucleotide sequence ID" value="NZ_BAAAND010000012.1"/>
</dbReference>
<dbReference type="InterPro" id="IPR051704">
    <property type="entry name" value="FAD_aromatic-hydroxylase"/>
</dbReference>
<comment type="caution">
    <text evidence="2">The sequence shown here is derived from an EMBL/GenBank/DDBJ whole genome shotgun (WGS) entry which is preliminary data.</text>
</comment>
<dbReference type="InterPro" id="IPR036188">
    <property type="entry name" value="FAD/NAD-bd_sf"/>
</dbReference>
<evidence type="ECO:0000259" key="1">
    <source>
        <dbReference type="Pfam" id="PF01494"/>
    </source>
</evidence>
<reference evidence="2 3" key="1">
    <citation type="journal article" date="2019" name="Int. J. Syst. Evol. Microbiol.">
        <title>The Global Catalogue of Microorganisms (GCM) 10K type strain sequencing project: providing services to taxonomists for standard genome sequencing and annotation.</title>
        <authorList>
            <consortium name="The Broad Institute Genomics Platform"/>
            <consortium name="The Broad Institute Genome Sequencing Center for Infectious Disease"/>
            <person name="Wu L."/>
            <person name="Ma J."/>
        </authorList>
    </citation>
    <scope>NUCLEOTIDE SEQUENCE [LARGE SCALE GENOMIC DNA]</scope>
    <source>
        <strain evidence="2 3">JCM 14304</strain>
    </source>
</reference>
<name>A0ABN2EMG8_9ACTN</name>
<sequence>MHAIICGAGIAGLALAHRLSTLGQDVTVLERSPGPRPQGYMIDFFGPGYDAMAAMGLLPALQEVAYYVEEATLVDEQGRKQAGITIRQFADGDLLSVMRPDLEQVLRDHLPSAVDLRYGATLTGVTSHADGVQVRLADGSTLDGDLLVGADGIHSAVRREVFGSSYVRFLGFHTAAYSFDAPAIHDEVGERFCLTDTMGSQFGFYALRDGRVASFAVHRTADPVVPEDTRAAIRSAYDGLGWVVPQALALCPEPEQIYYDQVSQVVMPRWSSGRVVLVGDACGAVSLLAGQGASLGIAGAYLLAEKLVDASSIEEGMAEYERVWRPVVEEKQKVARSTARWFLPQSRFELVARRVLLRVLRMPGLRTLLPVALAGKPTTLIRESAEVNSRVG</sequence>
<feature type="domain" description="FAD-binding" evidence="1">
    <location>
        <begin position="3"/>
        <end position="327"/>
    </location>
</feature>
<organism evidence="2 3">
    <name type="scientific">Kribbella karoonensis</name>
    <dbReference type="NCBI Taxonomy" id="324851"/>
    <lineage>
        <taxon>Bacteria</taxon>
        <taxon>Bacillati</taxon>
        <taxon>Actinomycetota</taxon>
        <taxon>Actinomycetes</taxon>
        <taxon>Propionibacteriales</taxon>
        <taxon>Kribbellaceae</taxon>
        <taxon>Kribbella</taxon>
    </lineage>
</organism>
<dbReference type="InterPro" id="IPR002938">
    <property type="entry name" value="FAD-bd"/>
</dbReference>
<dbReference type="GO" id="GO:0004497">
    <property type="term" value="F:monooxygenase activity"/>
    <property type="evidence" value="ECO:0007669"/>
    <property type="project" value="UniProtKB-KW"/>
</dbReference>
<keyword evidence="3" id="KW-1185">Reference proteome</keyword>
<keyword evidence="2" id="KW-0503">Monooxygenase</keyword>
<evidence type="ECO:0000313" key="2">
    <source>
        <dbReference type="EMBL" id="GAA1610591.1"/>
    </source>
</evidence>
<dbReference type="PRINTS" id="PR00420">
    <property type="entry name" value="RNGMNOXGNASE"/>
</dbReference>
<gene>
    <name evidence="2" type="ORF">GCM10009742_71590</name>
</gene>
<accession>A0ABN2EMG8</accession>
<dbReference type="SUPFAM" id="SSF51905">
    <property type="entry name" value="FAD/NAD(P)-binding domain"/>
    <property type="match status" value="1"/>
</dbReference>